<reference evidence="4" key="1">
    <citation type="submission" date="2025-08" db="UniProtKB">
        <authorList>
            <consortium name="RefSeq"/>
        </authorList>
    </citation>
    <scope>IDENTIFICATION</scope>
    <source>
        <tissue evidence="4">Whole Larva</tissue>
    </source>
</reference>
<proteinExistence type="inferred from homology"/>
<dbReference type="RefSeq" id="XP_017786338.1">
    <property type="nucleotide sequence ID" value="XM_017930849.1"/>
</dbReference>
<dbReference type="PANTHER" id="PTHR11852:SF0">
    <property type="entry name" value="PLATELET-ACTIVATING FACTOR ACETYLHYDROLASE IB SUBUNIT BETA HOMOLOG"/>
    <property type="match status" value="1"/>
</dbReference>
<keyword evidence="3" id="KW-1185">Reference proteome</keyword>
<evidence type="ECO:0000313" key="4">
    <source>
        <dbReference type="RefSeq" id="XP_017786338.1"/>
    </source>
</evidence>
<dbReference type="InterPro" id="IPR036514">
    <property type="entry name" value="SGNH_hydro_sf"/>
</dbReference>
<dbReference type="GeneID" id="108569339"/>
<dbReference type="Gene3D" id="3.40.50.1110">
    <property type="entry name" value="SGNH hydrolase"/>
    <property type="match status" value="1"/>
</dbReference>
<sequence>MQLVLFLRLTNASKRNNRHVSLFSSFLFLCVSICKISILQAESTHSIANHRCDNSNSRVNDAAAAADDNRLAEEMNNPCVIPARPEDVVGDKRWESMHKRYVTEARTSEPEVVFIGDSIVQQLQFSTIWTEKINSLHCLNFGIGGDRVEYVLWRILNGEFEFNVPIKAVVVFVGTNNTDCTPHEVFEGLLEIVRAVKSKLGGVAIVLPTLLPRGQNPNPYRERNDHVNTFLLDKFENPANAEPGLTENVHVVRIHGGIVQGDQTISHHVMHDYLHLTDSGYAKIFEPVHSKLMQILKN</sequence>
<evidence type="ECO:0000313" key="3">
    <source>
        <dbReference type="Proteomes" id="UP000695000"/>
    </source>
</evidence>
<dbReference type="Proteomes" id="UP000695000">
    <property type="component" value="Unplaced"/>
</dbReference>
<dbReference type="PANTHER" id="PTHR11852">
    <property type="entry name" value="PLATELET-ACTIVATING FACTOR ACETYLHYDROLASE"/>
    <property type="match status" value="1"/>
</dbReference>
<dbReference type="CDD" id="cd01820">
    <property type="entry name" value="PAF_acetylesterase_like"/>
    <property type="match status" value="1"/>
</dbReference>
<evidence type="ECO:0000256" key="1">
    <source>
        <dbReference type="ARBA" id="ARBA00038184"/>
    </source>
</evidence>
<evidence type="ECO:0000259" key="2">
    <source>
        <dbReference type="Pfam" id="PF13472"/>
    </source>
</evidence>
<comment type="similarity">
    <text evidence="1">Belongs to the 'GDSL' lipolytic enzyme family. Platelet-activating factor acetylhydrolase IB beta/gamma subunits subfamily.</text>
</comment>
<dbReference type="Pfam" id="PF13472">
    <property type="entry name" value="Lipase_GDSL_2"/>
    <property type="match status" value="1"/>
</dbReference>
<protein>
    <submittedName>
        <fullName evidence="4">Platelet-activating factor acetylhydrolase IB subunit beta-like isoform X1</fullName>
    </submittedName>
</protein>
<dbReference type="SUPFAM" id="SSF52266">
    <property type="entry name" value="SGNH hydrolase"/>
    <property type="match status" value="1"/>
</dbReference>
<dbReference type="InterPro" id="IPR013830">
    <property type="entry name" value="SGNH_hydro"/>
</dbReference>
<feature type="domain" description="SGNH hydrolase-type esterase" evidence="2">
    <location>
        <begin position="114"/>
        <end position="282"/>
    </location>
</feature>
<gene>
    <name evidence="4" type="primary">LOC108569339</name>
</gene>
<accession>A0ABM1NHN8</accession>
<organism evidence="3 4">
    <name type="scientific">Nicrophorus vespilloides</name>
    <name type="common">Boreal carrion beetle</name>
    <dbReference type="NCBI Taxonomy" id="110193"/>
    <lineage>
        <taxon>Eukaryota</taxon>
        <taxon>Metazoa</taxon>
        <taxon>Ecdysozoa</taxon>
        <taxon>Arthropoda</taxon>
        <taxon>Hexapoda</taxon>
        <taxon>Insecta</taxon>
        <taxon>Pterygota</taxon>
        <taxon>Neoptera</taxon>
        <taxon>Endopterygota</taxon>
        <taxon>Coleoptera</taxon>
        <taxon>Polyphaga</taxon>
        <taxon>Staphyliniformia</taxon>
        <taxon>Silphidae</taxon>
        <taxon>Nicrophorinae</taxon>
        <taxon>Nicrophorus</taxon>
    </lineage>
</organism>
<name>A0ABM1NHN8_NICVS</name>